<dbReference type="InterPro" id="IPR006016">
    <property type="entry name" value="UspA"/>
</dbReference>
<feature type="region of interest" description="Disordered" evidence="2">
    <location>
        <begin position="167"/>
        <end position="191"/>
    </location>
</feature>
<dbReference type="InterPro" id="IPR006015">
    <property type="entry name" value="Universal_stress_UspA"/>
</dbReference>
<dbReference type="AlphaFoldDB" id="A0AA96GKZ0"/>
<dbReference type="Pfam" id="PF00582">
    <property type="entry name" value="Usp"/>
    <property type="match status" value="1"/>
</dbReference>
<dbReference type="PRINTS" id="PR01438">
    <property type="entry name" value="UNVRSLSTRESS"/>
</dbReference>
<dbReference type="InterPro" id="IPR014729">
    <property type="entry name" value="Rossmann-like_a/b/a_fold"/>
</dbReference>
<evidence type="ECO:0000256" key="1">
    <source>
        <dbReference type="ARBA" id="ARBA00008791"/>
    </source>
</evidence>
<evidence type="ECO:0000313" key="4">
    <source>
        <dbReference type="EMBL" id="WNM62165.1"/>
    </source>
</evidence>
<dbReference type="Proteomes" id="UP001302494">
    <property type="component" value="Chromosome"/>
</dbReference>
<evidence type="ECO:0000256" key="2">
    <source>
        <dbReference type="SAM" id="MobiDB-lite"/>
    </source>
</evidence>
<evidence type="ECO:0000313" key="5">
    <source>
        <dbReference type="Proteomes" id="UP001302494"/>
    </source>
</evidence>
<sequence>MGGDGLFQKILIPVDFAPSSREAFLVGLRLARSFQSEVILLHVIDTKSLDALNALGLALPSEEKVQKKRLHHQARLLARGLLALPETKGLKITRLLSEGKPFMEIARMTRTEQVDLVVMGSYGGQTGDITRIFFGSTAEKVVRTVTCPVLCVPHPYHQRQPFTDVEAVSNPLKTETKKKRSKSSPVSRKRK</sequence>
<protein>
    <submittedName>
        <fullName evidence="4">Universal stress protein</fullName>
    </submittedName>
</protein>
<dbReference type="CDD" id="cd00293">
    <property type="entry name" value="USP-like"/>
    <property type="match status" value="1"/>
</dbReference>
<dbReference type="RefSeq" id="WP_312745258.1">
    <property type="nucleotide sequence ID" value="NZ_CP116968.1"/>
</dbReference>
<feature type="compositionally biased region" description="Basic residues" evidence="2">
    <location>
        <begin position="176"/>
        <end position="191"/>
    </location>
</feature>
<keyword evidence="5" id="KW-1185">Reference proteome</keyword>
<proteinExistence type="inferred from homology"/>
<dbReference type="PANTHER" id="PTHR46268:SF22">
    <property type="entry name" value="SENSOR PROTEIN KDPD-RELATED"/>
    <property type="match status" value="1"/>
</dbReference>
<gene>
    <name evidence="4" type="ORF">PQG83_00030</name>
</gene>
<dbReference type="EMBL" id="CP116968">
    <property type="protein sequence ID" value="WNM62165.1"/>
    <property type="molecule type" value="Genomic_DNA"/>
</dbReference>
<dbReference type="KEGG" id="nneo:PQG83_00030"/>
<accession>A0AA96GKZ0</accession>
<comment type="similarity">
    <text evidence="1">Belongs to the universal stress protein A family.</text>
</comment>
<reference evidence="4 5" key="1">
    <citation type="submission" date="2023-01" db="EMBL/GenBank/DDBJ databases">
        <title>Cultivation and genomic characterization of new, ubiquitous marine nitrite-oxidizing bacteria from the Nitrospirales.</title>
        <authorList>
            <person name="Mueller A.J."/>
            <person name="Daebeler A."/>
            <person name="Herbold C.W."/>
            <person name="Kirkegaard R.H."/>
            <person name="Daims H."/>
        </authorList>
    </citation>
    <scope>NUCLEOTIDE SEQUENCE [LARGE SCALE GENOMIC DNA]</scope>
    <source>
        <strain evidence="4 5">DK</strain>
    </source>
</reference>
<feature type="domain" description="UspA" evidence="3">
    <location>
        <begin position="7"/>
        <end position="153"/>
    </location>
</feature>
<name>A0AA96GKZ0_9BACT</name>
<evidence type="ECO:0000259" key="3">
    <source>
        <dbReference type="Pfam" id="PF00582"/>
    </source>
</evidence>
<dbReference type="PANTHER" id="PTHR46268">
    <property type="entry name" value="STRESS RESPONSE PROTEIN NHAX"/>
    <property type="match status" value="1"/>
</dbReference>
<dbReference type="Gene3D" id="3.40.50.620">
    <property type="entry name" value="HUPs"/>
    <property type="match status" value="1"/>
</dbReference>
<organism evidence="4 5">
    <name type="scientific">Candidatus Nitrospira neomarina</name>
    <dbReference type="NCBI Taxonomy" id="3020899"/>
    <lineage>
        <taxon>Bacteria</taxon>
        <taxon>Pseudomonadati</taxon>
        <taxon>Nitrospirota</taxon>
        <taxon>Nitrospiria</taxon>
        <taxon>Nitrospirales</taxon>
        <taxon>Nitrospiraceae</taxon>
        <taxon>Nitrospira</taxon>
    </lineage>
</organism>
<dbReference type="SUPFAM" id="SSF52402">
    <property type="entry name" value="Adenine nucleotide alpha hydrolases-like"/>
    <property type="match status" value="1"/>
</dbReference>